<feature type="compositionally biased region" description="Low complexity" evidence="1">
    <location>
        <begin position="56"/>
        <end position="73"/>
    </location>
</feature>
<reference evidence="2 3" key="1">
    <citation type="submission" date="2016-02" db="EMBL/GenBank/DDBJ databases">
        <title>Band-tailed pigeon sequencing and assembly.</title>
        <authorList>
            <person name="Soares A.E."/>
            <person name="Novak B.J."/>
            <person name="Rice E.S."/>
            <person name="O'Connell B."/>
            <person name="Chang D."/>
            <person name="Weber S."/>
            <person name="Shapiro B."/>
        </authorList>
    </citation>
    <scope>NUCLEOTIDE SEQUENCE [LARGE SCALE GENOMIC DNA]</scope>
    <source>
        <strain evidence="2">BTP2013</strain>
        <tissue evidence="2">Blood</tissue>
    </source>
</reference>
<accession>A0A1V4JMD4</accession>
<evidence type="ECO:0000313" key="3">
    <source>
        <dbReference type="Proteomes" id="UP000190648"/>
    </source>
</evidence>
<keyword evidence="3" id="KW-1185">Reference proteome</keyword>
<feature type="region of interest" description="Disordered" evidence="1">
    <location>
        <begin position="1"/>
        <end position="104"/>
    </location>
</feature>
<comment type="caution">
    <text evidence="2">The sequence shown here is derived from an EMBL/GenBank/DDBJ whole genome shotgun (WGS) entry which is preliminary data.</text>
</comment>
<name>A0A1V4JMD4_PATFA</name>
<organism evidence="2 3">
    <name type="scientific">Patagioenas fasciata monilis</name>
    <dbReference type="NCBI Taxonomy" id="372326"/>
    <lineage>
        <taxon>Eukaryota</taxon>
        <taxon>Metazoa</taxon>
        <taxon>Chordata</taxon>
        <taxon>Craniata</taxon>
        <taxon>Vertebrata</taxon>
        <taxon>Euteleostomi</taxon>
        <taxon>Archelosauria</taxon>
        <taxon>Archosauria</taxon>
        <taxon>Dinosauria</taxon>
        <taxon>Saurischia</taxon>
        <taxon>Theropoda</taxon>
        <taxon>Coelurosauria</taxon>
        <taxon>Aves</taxon>
        <taxon>Neognathae</taxon>
        <taxon>Neoaves</taxon>
        <taxon>Columbimorphae</taxon>
        <taxon>Columbiformes</taxon>
        <taxon>Columbidae</taxon>
        <taxon>Patagioenas</taxon>
    </lineage>
</organism>
<dbReference type="AlphaFoldDB" id="A0A1V4JMD4"/>
<evidence type="ECO:0000256" key="1">
    <source>
        <dbReference type="SAM" id="MobiDB-lite"/>
    </source>
</evidence>
<evidence type="ECO:0000313" key="2">
    <source>
        <dbReference type="EMBL" id="OPJ73353.1"/>
    </source>
</evidence>
<dbReference type="EMBL" id="LSYS01006902">
    <property type="protein sequence ID" value="OPJ73353.1"/>
    <property type="molecule type" value="Genomic_DNA"/>
</dbReference>
<feature type="compositionally biased region" description="Basic and acidic residues" evidence="1">
    <location>
        <begin position="7"/>
        <end position="17"/>
    </location>
</feature>
<proteinExistence type="predicted"/>
<dbReference type="OrthoDB" id="10498218at2759"/>
<protein>
    <submittedName>
        <fullName evidence="2">Uncharacterized protein</fullName>
    </submittedName>
</protein>
<sequence length="104" mass="10671">MQMEGAGRGRRDSEPRKSGGTPYKNYWGPFPGRTVKAPETAAAPGSSERGGGRRGGASAPVGARRAAQAAALQARRERGPGVAVRSPSGAIQPGEAADAHHGRR</sequence>
<gene>
    <name evidence="2" type="ORF">AV530_005726</name>
</gene>
<dbReference type="Proteomes" id="UP000190648">
    <property type="component" value="Unassembled WGS sequence"/>
</dbReference>